<organism evidence="9 10">
    <name type="scientific">Candidatus Enterococcus murrayae</name>
    <dbReference type="NCBI Taxonomy" id="2815321"/>
    <lineage>
        <taxon>Bacteria</taxon>
        <taxon>Bacillati</taxon>
        <taxon>Bacillota</taxon>
        <taxon>Bacilli</taxon>
        <taxon>Lactobacillales</taxon>
        <taxon>Enterococcaceae</taxon>
        <taxon>Enterococcus</taxon>
    </lineage>
</organism>
<comment type="caution">
    <text evidence="9">The sequence shown here is derived from an EMBL/GenBank/DDBJ whole genome shotgun (WGS) entry which is preliminary data.</text>
</comment>
<feature type="transmembrane region" description="Helical" evidence="7">
    <location>
        <begin position="271"/>
        <end position="288"/>
    </location>
</feature>
<evidence type="ECO:0000256" key="1">
    <source>
        <dbReference type="ARBA" id="ARBA00004651"/>
    </source>
</evidence>
<dbReference type="PANTHER" id="PTHR23514:SF3">
    <property type="entry name" value="BYPASS OF STOP CODON PROTEIN 6"/>
    <property type="match status" value="1"/>
</dbReference>
<dbReference type="RefSeq" id="WP_207107313.1">
    <property type="nucleotide sequence ID" value="NZ_JAFLVR010000009.1"/>
</dbReference>
<feature type="transmembrane region" description="Helical" evidence="7">
    <location>
        <begin position="246"/>
        <end position="266"/>
    </location>
</feature>
<feature type="transmembrane region" description="Helical" evidence="7">
    <location>
        <begin position="205"/>
        <end position="226"/>
    </location>
</feature>
<feature type="domain" description="Major facilitator superfamily (MFS) profile" evidence="8">
    <location>
        <begin position="7"/>
        <end position="385"/>
    </location>
</feature>
<evidence type="ECO:0000259" key="8">
    <source>
        <dbReference type="PROSITE" id="PS50850"/>
    </source>
</evidence>
<dbReference type="PROSITE" id="PS50850">
    <property type="entry name" value="MFS"/>
    <property type="match status" value="1"/>
</dbReference>
<accession>A0ABS3HDF8</accession>
<dbReference type="InterPro" id="IPR020846">
    <property type="entry name" value="MFS_dom"/>
</dbReference>
<protein>
    <submittedName>
        <fullName evidence="9">MFS transporter</fullName>
    </submittedName>
</protein>
<feature type="transmembrane region" description="Helical" evidence="7">
    <location>
        <begin position="131"/>
        <end position="150"/>
    </location>
</feature>
<name>A0ABS3HDF8_9ENTE</name>
<evidence type="ECO:0000256" key="2">
    <source>
        <dbReference type="ARBA" id="ARBA00008335"/>
    </source>
</evidence>
<dbReference type="EMBL" id="JAFLVR010000009">
    <property type="protein sequence ID" value="MBO0451498.1"/>
    <property type="molecule type" value="Genomic_DNA"/>
</dbReference>
<gene>
    <name evidence="9" type="ORF">JZO85_04405</name>
</gene>
<comment type="subcellular location">
    <subcellularLocation>
        <location evidence="1">Cell membrane</location>
        <topology evidence="1">Multi-pass membrane protein</topology>
    </subcellularLocation>
</comment>
<dbReference type="SUPFAM" id="SSF103473">
    <property type="entry name" value="MFS general substrate transporter"/>
    <property type="match status" value="1"/>
</dbReference>
<sequence length="387" mass="41951">MKKSILFLGLIYLIFISLGLPDSILGVAWPSMNGEFNVAASSAGIIAMVVSIGTILSSFQTNQLIQKIGVGNLIVCSILFTVIGLCGFSVSKNFVFLIISAIPLGLGAGAIDTAVNDYVALHYKAHHMNWLHGFWGIGATLGPIIMGVFLRNQNWRGGYLVLAGVQFILVTVVYFTRKQWKQPKQAAHSLEAQDSLLTLFKQPGVIFSLICFIFYVGVEACMGLWGSSFLVKVKDIPISTAAFMTSSYYASLTVGRLAAGFFTFFLSSRKLLYISEGFLLAGVVFLMIGKGNFAAIGFIFTGLGSAAIFPTMLHETPERFGTKNSARIMSLQLALAYTGTTFLPPALGVLADRFTLTIFPYLLFLFGGIVFASTIILEKTVQATNLR</sequence>
<comment type="similarity">
    <text evidence="2">Belongs to the major facilitator superfamily.</text>
</comment>
<dbReference type="InterPro" id="IPR011701">
    <property type="entry name" value="MFS"/>
</dbReference>
<reference evidence="9 10" key="1">
    <citation type="submission" date="2021-03" db="EMBL/GenBank/DDBJ databases">
        <title>Enterococcal diversity collection.</title>
        <authorList>
            <person name="Gilmore M.S."/>
            <person name="Schwartzman J."/>
            <person name="Van Tyne D."/>
            <person name="Martin M."/>
            <person name="Earl A.M."/>
            <person name="Manson A.L."/>
            <person name="Straub T."/>
            <person name="Salamzade R."/>
            <person name="Saavedra J."/>
            <person name="Lebreton F."/>
            <person name="Prichula J."/>
            <person name="Schaufler K."/>
            <person name="Gaca A."/>
            <person name="Sgardioli B."/>
            <person name="Wagenaar J."/>
            <person name="Strong T."/>
        </authorList>
    </citation>
    <scope>NUCLEOTIDE SEQUENCE [LARGE SCALE GENOMIC DNA]</scope>
    <source>
        <strain evidence="9 10">MJM16</strain>
    </source>
</reference>
<feature type="transmembrane region" description="Helical" evidence="7">
    <location>
        <begin position="294"/>
        <end position="313"/>
    </location>
</feature>
<feature type="transmembrane region" description="Helical" evidence="7">
    <location>
        <begin position="68"/>
        <end position="90"/>
    </location>
</feature>
<feature type="transmembrane region" description="Helical" evidence="7">
    <location>
        <begin position="36"/>
        <end position="56"/>
    </location>
</feature>
<feature type="transmembrane region" description="Helical" evidence="7">
    <location>
        <begin position="357"/>
        <end position="377"/>
    </location>
</feature>
<dbReference type="Proteomes" id="UP000664495">
    <property type="component" value="Unassembled WGS sequence"/>
</dbReference>
<evidence type="ECO:0000256" key="7">
    <source>
        <dbReference type="SAM" id="Phobius"/>
    </source>
</evidence>
<keyword evidence="5 7" id="KW-1133">Transmembrane helix</keyword>
<feature type="transmembrane region" description="Helical" evidence="7">
    <location>
        <begin position="96"/>
        <end position="119"/>
    </location>
</feature>
<evidence type="ECO:0000256" key="5">
    <source>
        <dbReference type="ARBA" id="ARBA00022989"/>
    </source>
</evidence>
<evidence type="ECO:0000313" key="10">
    <source>
        <dbReference type="Proteomes" id="UP000664495"/>
    </source>
</evidence>
<keyword evidence="6 7" id="KW-0472">Membrane</keyword>
<dbReference type="Pfam" id="PF07690">
    <property type="entry name" value="MFS_1"/>
    <property type="match status" value="1"/>
</dbReference>
<dbReference type="InterPro" id="IPR051788">
    <property type="entry name" value="MFS_Transporter"/>
</dbReference>
<keyword evidence="10" id="KW-1185">Reference proteome</keyword>
<dbReference type="InterPro" id="IPR036259">
    <property type="entry name" value="MFS_trans_sf"/>
</dbReference>
<feature type="transmembrane region" description="Helical" evidence="7">
    <location>
        <begin position="156"/>
        <end position="175"/>
    </location>
</feature>
<evidence type="ECO:0000256" key="4">
    <source>
        <dbReference type="ARBA" id="ARBA00022692"/>
    </source>
</evidence>
<keyword evidence="4 7" id="KW-0812">Transmembrane</keyword>
<evidence type="ECO:0000313" key="9">
    <source>
        <dbReference type="EMBL" id="MBO0451498.1"/>
    </source>
</evidence>
<feature type="transmembrane region" description="Helical" evidence="7">
    <location>
        <begin position="334"/>
        <end position="351"/>
    </location>
</feature>
<dbReference type="Gene3D" id="1.20.1250.20">
    <property type="entry name" value="MFS general substrate transporter like domains"/>
    <property type="match status" value="2"/>
</dbReference>
<proteinExistence type="inferred from homology"/>
<keyword evidence="3" id="KW-0813">Transport</keyword>
<evidence type="ECO:0000256" key="6">
    <source>
        <dbReference type="ARBA" id="ARBA00023136"/>
    </source>
</evidence>
<evidence type="ECO:0000256" key="3">
    <source>
        <dbReference type="ARBA" id="ARBA00022448"/>
    </source>
</evidence>
<dbReference type="PANTHER" id="PTHR23514">
    <property type="entry name" value="BYPASS OF STOP CODON PROTEIN 6"/>
    <property type="match status" value="1"/>
</dbReference>